<protein>
    <recommendedName>
        <fullName evidence="3">Transposase</fullName>
    </recommendedName>
</protein>
<sequence length="84" mass="9745">MNPHLARKILAFARLMIQRVSLAYVVQGVYNWCRTQRGLRMKLGVPKARQQYLHRPPAMMIGMINQVWTVRGWLSQPQGVPCRA</sequence>
<organism evidence="1 2">
    <name type="scientific">Deinococcus aerolatus</name>
    <dbReference type="NCBI Taxonomy" id="522487"/>
    <lineage>
        <taxon>Bacteria</taxon>
        <taxon>Thermotogati</taxon>
        <taxon>Deinococcota</taxon>
        <taxon>Deinococci</taxon>
        <taxon>Deinococcales</taxon>
        <taxon>Deinococcaceae</taxon>
        <taxon>Deinococcus</taxon>
    </lineage>
</organism>
<reference evidence="2" key="1">
    <citation type="journal article" date="2019" name="Int. J. Syst. Evol. Microbiol.">
        <title>The Global Catalogue of Microorganisms (GCM) 10K type strain sequencing project: providing services to taxonomists for standard genome sequencing and annotation.</title>
        <authorList>
            <consortium name="The Broad Institute Genomics Platform"/>
            <consortium name="The Broad Institute Genome Sequencing Center for Infectious Disease"/>
            <person name="Wu L."/>
            <person name="Ma J."/>
        </authorList>
    </citation>
    <scope>NUCLEOTIDE SEQUENCE [LARGE SCALE GENOMIC DNA]</scope>
    <source>
        <strain evidence="2">JCM 15442</strain>
    </source>
</reference>
<name>A0ABQ2GDP4_9DEIO</name>
<comment type="caution">
    <text evidence="1">The sequence shown here is derived from an EMBL/GenBank/DDBJ whole genome shotgun (WGS) entry which is preliminary data.</text>
</comment>
<keyword evidence="2" id="KW-1185">Reference proteome</keyword>
<evidence type="ECO:0000313" key="2">
    <source>
        <dbReference type="Proteomes" id="UP000639973"/>
    </source>
</evidence>
<proteinExistence type="predicted"/>
<evidence type="ECO:0000313" key="1">
    <source>
        <dbReference type="EMBL" id="GGL88083.1"/>
    </source>
</evidence>
<accession>A0ABQ2GDP4</accession>
<dbReference type="Proteomes" id="UP000639973">
    <property type="component" value="Unassembled WGS sequence"/>
</dbReference>
<dbReference type="EMBL" id="BMOL01000014">
    <property type="protein sequence ID" value="GGL88083.1"/>
    <property type="molecule type" value="Genomic_DNA"/>
</dbReference>
<evidence type="ECO:0008006" key="3">
    <source>
        <dbReference type="Google" id="ProtNLM"/>
    </source>
</evidence>
<gene>
    <name evidence="1" type="ORF">GCM10010840_27700</name>
</gene>